<keyword evidence="1" id="KW-0812">Transmembrane</keyword>
<evidence type="ECO:0000313" key="2">
    <source>
        <dbReference type="EMBL" id="TNJ65072.1"/>
    </source>
</evidence>
<sequence>MSNRYTLYANTLNETAKLFYQTKTKLTLVLTVLVPVLAAVMLGNLESGIGIALGRDFPQLMLGLFTVVWLPLFLFMAAAESFSGEYAARTIKLVLLRPVSRAKAFASKVLALLGYLAVLLAVVWLVSIAAGLILDSGTTLSGLADSAIAYAAAFVAMSSIGIAASFVAQWLRSGVGTLALCVFLYVAAKLLPFFFPEAGVWSFLAYADWHTLWVGDAAGAGKLLQVFVFLLASCMISYTAGWYLFEKKSF</sequence>
<keyword evidence="1" id="KW-1133">Transmembrane helix</keyword>
<reference evidence="2 3" key="1">
    <citation type="submission" date="2019-05" db="EMBL/GenBank/DDBJ databases">
        <title>We sequenced the genome of Paenibacillus hemerocallicola KCTC 33185 for further insight into its adaptation and study the phylogeny of Paenibacillus.</title>
        <authorList>
            <person name="Narsing Rao M.P."/>
        </authorList>
    </citation>
    <scope>NUCLEOTIDE SEQUENCE [LARGE SCALE GENOMIC DNA]</scope>
    <source>
        <strain evidence="2 3">KCTC 33185</strain>
    </source>
</reference>
<feature type="transmembrane region" description="Helical" evidence="1">
    <location>
        <begin position="57"/>
        <end position="79"/>
    </location>
</feature>
<keyword evidence="3" id="KW-1185">Reference proteome</keyword>
<feature type="transmembrane region" description="Helical" evidence="1">
    <location>
        <begin position="109"/>
        <end position="134"/>
    </location>
</feature>
<dbReference type="EMBL" id="VDCQ01000022">
    <property type="protein sequence ID" value="TNJ65072.1"/>
    <property type="molecule type" value="Genomic_DNA"/>
</dbReference>
<feature type="transmembrane region" description="Helical" evidence="1">
    <location>
        <begin position="223"/>
        <end position="245"/>
    </location>
</feature>
<proteinExistence type="predicted"/>
<feature type="transmembrane region" description="Helical" evidence="1">
    <location>
        <begin position="175"/>
        <end position="195"/>
    </location>
</feature>
<accession>A0A5C4T808</accession>
<dbReference type="Proteomes" id="UP000307943">
    <property type="component" value="Unassembled WGS sequence"/>
</dbReference>
<dbReference type="Pfam" id="PF12679">
    <property type="entry name" value="ABC2_membrane_2"/>
    <property type="match status" value="1"/>
</dbReference>
<dbReference type="PANTHER" id="PTHR37305">
    <property type="entry name" value="INTEGRAL MEMBRANE PROTEIN-RELATED"/>
    <property type="match status" value="1"/>
</dbReference>
<dbReference type="GO" id="GO:0140359">
    <property type="term" value="F:ABC-type transporter activity"/>
    <property type="evidence" value="ECO:0007669"/>
    <property type="project" value="InterPro"/>
</dbReference>
<evidence type="ECO:0000256" key="1">
    <source>
        <dbReference type="SAM" id="Phobius"/>
    </source>
</evidence>
<feature type="transmembrane region" description="Helical" evidence="1">
    <location>
        <begin position="146"/>
        <end position="168"/>
    </location>
</feature>
<organism evidence="2 3">
    <name type="scientific">Paenibacillus hemerocallicola</name>
    <dbReference type="NCBI Taxonomy" id="1172614"/>
    <lineage>
        <taxon>Bacteria</taxon>
        <taxon>Bacillati</taxon>
        <taxon>Bacillota</taxon>
        <taxon>Bacilli</taxon>
        <taxon>Bacillales</taxon>
        <taxon>Paenibacillaceae</taxon>
        <taxon>Paenibacillus</taxon>
    </lineage>
</organism>
<name>A0A5C4T808_9BACL</name>
<dbReference type="GO" id="GO:0005886">
    <property type="term" value="C:plasma membrane"/>
    <property type="evidence" value="ECO:0007669"/>
    <property type="project" value="UniProtKB-SubCell"/>
</dbReference>
<protein>
    <recommendedName>
        <fullName evidence="4">ABC transporter permease</fullName>
    </recommendedName>
</protein>
<evidence type="ECO:0008006" key="4">
    <source>
        <dbReference type="Google" id="ProtNLM"/>
    </source>
</evidence>
<dbReference type="AlphaFoldDB" id="A0A5C4T808"/>
<comment type="caution">
    <text evidence="2">The sequence shown here is derived from an EMBL/GenBank/DDBJ whole genome shotgun (WGS) entry which is preliminary data.</text>
</comment>
<gene>
    <name evidence="2" type="ORF">FE784_16940</name>
</gene>
<dbReference type="OrthoDB" id="1711106at2"/>
<dbReference type="RefSeq" id="WP_139603412.1">
    <property type="nucleotide sequence ID" value="NZ_VDCQ01000022.1"/>
</dbReference>
<dbReference type="PANTHER" id="PTHR37305:SF1">
    <property type="entry name" value="MEMBRANE PROTEIN"/>
    <property type="match status" value="1"/>
</dbReference>
<keyword evidence="1" id="KW-0472">Membrane</keyword>
<feature type="transmembrane region" description="Helical" evidence="1">
    <location>
        <begin position="26"/>
        <end position="45"/>
    </location>
</feature>
<evidence type="ECO:0000313" key="3">
    <source>
        <dbReference type="Proteomes" id="UP000307943"/>
    </source>
</evidence>